<dbReference type="EMBL" id="JBDJPC010000009">
    <property type="protein sequence ID" value="KAL1492283.1"/>
    <property type="molecule type" value="Genomic_DNA"/>
</dbReference>
<evidence type="ECO:0000313" key="1">
    <source>
        <dbReference type="EMBL" id="KAL1492283.1"/>
    </source>
</evidence>
<keyword evidence="2" id="KW-1185">Reference proteome</keyword>
<sequence length="103" mass="12438">MLVELYWGFNDTSRGIPIRLCIRMQTMRLPRYLFGDRTTHNIEVDNTQRALQHINQDKHGQNLWKARKPHKEEFREQSCHFKSEISLTQRLYTKHRDKGTLQT</sequence>
<evidence type="ECO:0000313" key="2">
    <source>
        <dbReference type="Proteomes" id="UP001566132"/>
    </source>
</evidence>
<comment type="caution">
    <text evidence="1">The sequence shown here is derived from an EMBL/GenBank/DDBJ whole genome shotgun (WGS) entry which is preliminary data.</text>
</comment>
<name>A0ABD1ECM6_HYPHA</name>
<protein>
    <submittedName>
        <fullName evidence="1">Uncharacterized protein</fullName>
    </submittedName>
</protein>
<proteinExistence type="predicted"/>
<reference evidence="1 2" key="1">
    <citation type="submission" date="2024-05" db="EMBL/GenBank/DDBJ databases">
        <title>Genetic variation in Jamaican populations of the coffee berry borer (Hypothenemus hampei).</title>
        <authorList>
            <person name="Errbii M."/>
            <person name="Myrie A."/>
        </authorList>
    </citation>
    <scope>NUCLEOTIDE SEQUENCE [LARGE SCALE GENOMIC DNA]</scope>
    <source>
        <strain evidence="1">JA-Hopewell-2020-01-JO</strain>
        <tissue evidence="1">Whole body</tissue>
    </source>
</reference>
<dbReference type="AlphaFoldDB" id="A0ABD1ECM6"/>
<gene>
    <name evidence="1" type="ORF">ABEB36_012757</name>
</gene>
<accession>A0ABD1ECM6</accession>
<organism evidence="1 2">
    <name type="scientific">Hypothenemus hampei</name>
    <name type="common">Coffee berry borer</name>
    <dbReference type="NCBI Taxonomy" id="57062"/>
    <lineage>
        <taxon>Eukaryota</taxon>
        <taxon>Metazoa</taxon>
        <taxon>Ecdysozoa</taxon>
        <taxon>Arthropoda</taxon>
        <taxon>Hexapoda</taxon>
        <taxon>Insecta</taxon>
        <taxon>Pterygota</taxon>
        <taxon>Neoptera</taxon>
        <taxon>Endopterygota</taxon>
        <taxon>Coleoptera</taxon>
        <taxon>Polyphaga</taxon>
        <taxon>Cucujiformia</taxon>
        <taxon>Curculionidae</taxon>
        <taxon>Scolytinae</taxon>
        <taxon>Hypothenemus</taxon>
    </lineage>
</organism>
<dbReference type="Proteomes" id="UP001566132">
    <property type="component" value="Unassembled WGS sequence"/>
</dbReference>